<comment type="similarity">
    <text evidence="2">Belongs to the ADP/ATP translocase tlc family.</text>
</comment>
<evidence type="ECO:0000256" key="6">
    <source>
        <dbReference type="ARBA" id="ARBA00022840"/>
    </source>
</evidence>
<sequence length="588" mass="65200">LQFFKKIINIKKGEAKMVLTFFFFSFFTVAMGMVAKTARDAYFLSRFEKSILPLMFLAVAVVIAPTLTYYTKLTNKFSPRKLFIITCSIFAGSFILIQPLISGFFIPIAYIWVEIVVGIMLIQFWTFASSSLEPQQAKRLFGIIGGGGSFSVMLIGMNLKPFVNAFGTDELLFVAAGFLIIAFVFGILSIQYFNKIPVKKGAAKKASKKKKRKKDPFIIGIGTIVALSAIVTVLVDYQFKMIASSTFPNEADLVAFFGSFYSIAGAASIIMQFFITGPLLSRFGILIGLLILPFFLIAGSAALLFIPVLMSASFAKFSDQTFKFTINNSSVELLWLPVPPNIRKYIKPQIGGTVKAIAEGLSGLLVFFLVKIIELQFLSIIALGSIVVWLFTSIRVKANYVKQLQIAISKRQIDFEDLNVDVQDAAMVKTIEKTLSSKDEIQQLFALEIIEGLPLSSWKNSLERLFKEGSVDVRKRILSMAWDEEFILSNEDIITTMKKDDDVAIEAIMVAGRRKLTEILPDLEPLLSADSLETRAAAAAAILLLEAGQTDKAESVLIEMLDNDDESTQATALNRLVYNNSILPQEKL</sequence>
<dbReference type="PANTHER" id="PTHR31187:SF1">
    <property type="entry name" value="ADP,ATP CARRIER PROTEIN 1"/>
    <property type="match status" value="1"/>
</dbReference>
<feature type="transmembrane region" description="Helical" evidence="9">
    <location>
        <begin position="21"/>
        <end position="38"/>
    </location>
</feature>
<evidence type="ECO:0000256" key="8">
    <source>
        <dbReference type="ARBA" id="ARBA00023136"/>
    </source>
</evidence>
<dbReference type="InterPro" id="IPR036259">
    <property type="entry name" value="MFS_trans_sf"/>
</dbReference>
<keyword evidence="8 9" id="KW-0472">Membrane</keyword>
<dbReference type="GO" id="GO:0005524">
    <property type="term" value="F:ATP binding"/>
    <property type="evidence" value="ECO:0007669"/>
    <property type="project" value="UniProtKB-KW"/>
</dbReference>
<comment type="subcellular location">
    <subcellularLocation>
        <location evidence="1">Membrane</location>
        <topology evidence="1">Multi-pass membrane protein</topology>
    </subcellularLocation>
</comment>
<evidence type="ECO:0000256" key="2">
    <source>
        <dbReference type="ARBA" id="ARBA00007127"/>
    </source>
</evidence>
<evidence type="ECO:0000256" key="9">
    <source>
        <dbReference type="SAM" id="Phobius"/>
    </source>
</evidence>
<keyword evidence="6" id="KW-0067">ATP-binding</keyword>
<evidence type="ECO:0008006" key="11">
    <source>
        <dbReference type="Google" id="ProtNLM"/>
    </source>
</evidence>
<dbReference type="PANTHER" id="PTHR31187">
    <property type="match status" value="1"/>
</dbReference>
<keyword evidence="3" id="KW-0813">Transport</keyword>
<feature type="transmembrane region" description="Helical" evidence="9">
    <location>
        <begin position="140"/>
        <end position="159"/>
    </location>
</feature>
<protein>
    <recommendedName>
        <fullName evidence="11">ADP,ATP carrier protein</fullName>
    </recommendedName>
</protein>
<evidence type="ECO:0000313" key="10">
    <source>
        <dbReference type="EMBL" id="SVA34117.1"/>
    </source>
</evidence>
<evidence type="ECO:0000256" key="5">
    <source>
        <dbReference type="ARBA" id="ARBA00022741"/>
    </source>
</evidence>
<dbReference type="GO" id="GO:0016020">
    <property type="term" value="C:membrane"/>
    <property type="evidence" value="ECO:0007669"/>
    <property type="project" value="UniProtKB-SubCell"/>
</dbReference>
<evidence type="ECO:0000256" key="3">
    <source>
        <dbReference type="ARBA" id="ARBA00022448"/>
    </source>
</evidence>
<feature type="transmembrane region" description="Helical" evidence="9">
    <location>
        <begin position="283"/>
        <end position="310"/>
    </location>
</feature>
<feature type="transmembrane region" description="Helical" evidence="9">
    <location>
        <begin position="50"/>
        <end position="70"/>
    </location>
</feature>
<reference evidence="10" key="1">
    <citation type="submission" date="2018-05" db="EMBL/GenBank/DDBJ databases">
        <authorList>
            <person name="Lanie J.A."/>
            <person name="Ng W.-L."/>
            <person name="Kazmierczak K.M."/>
            <person name="Andrzejewski T.M."/>
            <person name="Davidsen T.M."/>
            <person name="Wayne K.J."/>
            <person name="Tettelin H."/>
            <person name="Glass J.I."/>
            <person name="Rusch D."/>
            <person name="Podicherti R."/>
            <person name="Tsui H.-C.T."/>
            <person name="Winkler M.E."/>
        </authorList>
    </citation>
    <scope>NUCLEOTIDE SEQUENCE</scope>
</reference>
<keyword evidence="5" id="KW-0547">Nucleotide-binding</keyword>
<dbReference type="GO" id="GO:0005471">
    <property type="term" value="F:ATP:ADP antiporter activity"/>
    <property type="evidence" value="ECO:0007669"/>
    <property type="project" value="InterPro"/>
</dbReference>
<feature type="transmembrane region" description="Helical" evidence="9">
    <location>
        <begin position="364"/>
        <end position="392"/>
    </location>
</feature>
<evidence type="ECO:0000256" key="4">
    <source>
        <dbReference type="ARBA" id="ARBA00022692"/>
    </source>
</evidence>
<keyword evidence="7 9" id="KW-1133">Transmembrane helix</keyword>
<keyword evidence="4 9" id="KW-0812">Transmembrane</keyword>
<feature type="transmembrane region" description="Helical" evidence="9">
    <location>
        <begin position="107"/>
        <end position="128"/>
    </location>
</feature>
<dbReference type="SUPFAM" id="SSF48371">
    <property type="entry name" value="ARM repeat"/>
    <property type="match status" value="1"/>
</dbReference>
<dbReference type="AlphaFoldDB" id="A0A381V391"/>
<feature type="non-terminal residue" evidence="10">
    <location>
        <position position="588"/>
    </location>
</feature>
<proteinExistence type="inferred from homology"/>
<name>A0A381V391_9ZZZZ</name>
<accession>A0A381V391</accession>
<feature type="transmembrane region" description="Helical" evidence="9">
    <location>
        <begin position="171"/>
        <end position="194"/>
    </location>
</feature>
<feature type="transmembrane region" description="Helical" evidence="9">
    <location>
        <begin position="255"/>
        <end position="276"/>
    </location>
</feature>
<dbReference type="InterPro" id="IPR004667">
    <property type="entry name" value="ADP_ATP_car_bac_type"/>
</dbReference>
<evidence type="ECO:0000256" key="7">
    <source>
        <dbReference type="ARBA" id="ARBA00022989"/>
    </source>
</evidence>
<dbReference type="SUPFAM" id="SSF103473">
    <property type="entry name" value="MFS general substrate transporter"/>
    <property type="match status" value="1"/>
</dbReference>
<dbReference type="Gene3D" id="1.25.10.10">
    <property type="entry name" value="Leucine-rich Repeat Variant"/>
    <property type="match status" value="1"/>
</dbReference>
<dbReference type="InterPro" id="IPR016024">
    <property type="entry name" value="ARM-type_fold"/>
</dbReference>
<feature type="non-terminal residue" evidence="10">
    <location>
        <position position="1"/>
    </location>
</feature>
<dbReference type="Pfam" id="PF03219">
    <property type="entry name" value="TLC"/>
    <property type="match status" value="1"/>
</dbReference>
<organism evidence="10">
    <name type="scientific">marine metagenome</name>
    <dbReference type="NCBI Taxonomy" id="408172"/>
    <lineage>
        <taxon>unclassified sequences</taxon>
        <taxon>metagenomes</taxon>
        <taxon>ecological metagenomes</taxon>
    </lineage>
</organism>
<dbReference type="EMBL" id="UINC01007578">
    <property type="protein sequence ID" value="SVA34117.1"/>
    <property type="molecule type" value="Genomic_DNA"/>
</dbReference>
<feature type="transmembrane region" description="Helical" evidence="9">
    <location>
        <begin position="215"/>
        <end position="235"/>
    </location>
</feature>
<gene>
    <name evidence="10" type="ORF">METZ01_LOCUS86971</name>
</gene>
<evidence type="ECO:0000256" key="1">
    <source>
        <dbReference type="ARBA" id="ARBA00004141"/>
    </source>
</evidence>
<dbReference type="InterPro" id="IPR011989">
    <property type="entry name" value="ARM-like"/>
</dbReference>
<feature type="transmembrane region" description="Helical" evidence="9">
    <location>
        <begin position="82"/>
        <end position="101"/>
    </location>
</feature>